<evidence type="ECO:0000256" key="2">
    <source>
        <dbReference type="ARBA" id="ARBA00022559"/>
    </source>
</evidence>
<comment type="caution">
    <text evidence="7">The sequence shown here is derived from an EMBL/GenBank/DDBJ whole genome shotgun (WGS) entry which is preliminary data.</text>
</comment>
<gene>
    <name evidence="7" type="ORF">ACFPDQ_08065</name>
</gene>
<dbReference type="RefSeq" id="WP_119331002.1">
    <property type="nucleotide sequence ID" value="NZ_JBHSJH010000003.1"/>
</dbReference>
<dbReference type="SUPFAM" id="SSF54909">
    <property type="entry name" value="Dimeric alpha+beta barrel"/>
    <property type="match status" value="1"/>
</dbReference>
<protein>
    <submittedName>
        <fullName evidence="7">Dyp-type peroxidase</fullName>
    </submittedName>
</protein>
<keyword evidence="3" id="KW-0479">Metal-binding</keyword>
<evidence type="ECO:0000256" key="4">
    <source>
        <dbReference type="ARBA" id="ARBA00023002"/>
    </source>
</evidence>
<evidence type="ECO:0000259" key="6">
    <source>
        <dbReference type="Pfam" id="PF20628"/>
    </source>
</evidence>
<dbReference type="InterPro" id="IPR011008">
    <property type="entry name" value="Dimeric_a/b-barrel"/>
</dbReference>
<keyword evidence="2 7" id="KW-0575">Peroxidase</keyword>
<proteinExistence type="predicted"/>
<reference evidence="8" key="1">
    <citation type="journal article" date="2019" name="Int. J. Syst. Evol. Microbiol.">
        <title>The Global Catalogue of Microorganisms (GCM) 10K type strain sequencing project: providing services to taxonomists for standard genome sequencing and annotation.</title>
        <authorList>
            <consortium name="The Broad Institute Genomics Platform"/>
            <consortium name="The Broad Institute Genome Sequencing Center for Infectious Disease"/>
            <person name="Wu L."/>
            <person name="Ma J."/>
        </authorList>
    </citation>
    <scope>NUCLEOTIDE SEQUENCE [LARGE SCALE GENOMIC DNA]</scope>
    <source>
        <strain evidence="8">CGMCC 1.13718</strain>
    </source>
</reference>
<keyword evidence="4" id="KW-0560">Oxidoreductase</keyword>
<sequence>MEIIKYQLGIVEPNTSSAMYMMFDIASEEHLEFGLKVLQKFVDGKTVIVGFGNNLIKHFPKVDLYKKQRFNSNLMQDDSGYDLVLWIKEEDKGVIFHHAFNIRKALLEFFDFKKAISAYSYHHKFDLSGFEDGIENPKGDEVVPVAIINEGLLEGSSFWVLQQWQHDFNWLMNASQSEKEGCIGRSLDDSHQLSNLKDYAHISRSAKENFSPEANLLRKSMPWSDDNLIGGFMFSCFTSSFRSFNLQMGRMLGDGDGVIDGVFKFSKILNTSYLWCPPFKKGKLDISLFQK</sequence>
<evidence type="ECO:0000256" key="1">
    <source>
        <dbReference type="ARBA" id="ARBA00001970"/>
    </source>
</evidence>
<dbReference type="Pfam" id="PF20628">
    <property type="entry name" value="Dyp_perox_C"/>
    <property type="match status" value="1"/>
</dbReference>
<evidence type="ECO:0000313" key="8">
    <source>
        <dbReference type="Proteomes" id="UP001595926"/>
    </source>
</evidence>
<dbReference type="PANTHER" id="PTHR30521:SF0">
    <property type="entry name" value="DYP-TYPE PEROXIDASE FAMILY PROTEIN"/>
    <property type="match status" value="1"/>
</dbReference>
<dbReference type="Proteomes" id="UP001595926">
    <property type="component" value="Unassembled WGS sequence"/>
</dbReference>
<keyword evidence="5" id="KW-0408">Iron</keyword>
<organism evidence="7 8">
    <name type="scientific">Pseudofrancisella aestuarii</name>
    <dbReference type="NCBI Taxonomy" id="2670347"/>
    <lineage>
        <taxon>Bacteria</taxon>
        <taxon>Pseudomonadati</taxon>
        <taxon>Pseudomonadota</taxon>
        <taxon>Gammaproteobacteria</taxon>
        <taxon>Thiotrichales</taxon>
        <taxon>Francisellaceae</taxon>
        <taxon>Pseudofrancisella</taxon>
    </lineage>
</organism>
<dbReference type="GO" id="GO:0004601">
    <property type="term" value="F:peroxidase activity"/>
    <property type="evidence" value="ECO:0007669"/>
    <property type="project" value="UniProtKB-KW"/>
</dbReference>
<comment type="cofactor">
    <cofactor evidence="1">
        <name>heme b</name>
        <dbReference type="ChEBI" id="CHEBI:60344"/>
    </cofactor>
</comment>
<name>A0ABV9TE84_9GAMM</name>
<dbReference type="NCBIfam" id="TIGR01413">
    <property type="entry name" value="Dyp_perox_fam"/>
    <property type="match status" value="1"/>
</dbReference>
<accession>A0ABV9TE84</accession>
<feature type="domain" description="Dyp-type peroxidase C-terminal" evidence="6">
    <location>
        <begin position="126"/>
        <end position="280"/>
    </location>
</feature>
<dbReference type="InterPro" id="IPR048328">
    <property type="entry name" value="Dyp_perox_C"/>
</dbReference>
<evidence type="ECO:0000313" key="7">
    <source>
        <dbReference type="EMBL" id="MFC4893004.1"/>
    </source>
</evidence>
<evidence type="ECO:0000256" key="5">
    <source>
        <dbReference type="ARBA" id="ARBA00023004"/>
    </source>
</evidence>
<dbReference type="EMBL" id="JBHSJH010000003">
    <property type="protein sequence ID" value="MFC4893004.1"/>
    <property type="molecule type" value="Genomic_DNA"/>
</dbReference>
<dbReference type="PROSITE" id="PS51404">
    <property type="entry name" value="DYP_PEROXIDASE"/>
    <property type="match status" value="1"/>
</dbReference>
<keyword evidence="8" id="KW-1185">Reference proteome</keyword>
<evidence type="ECO:0000256" key="3">
    <source>
        <dbReference type="ARBA" id="ARBA00022723"/>
    </source>
</evidence>
<dbReference type="PANTHER" id="PTHR30521">
    <property type="entry name" value="DEFERROCHELATASE/PEROXIDASE"/>
    <property type="match status" value="1"/>
</dbReference>
<dbReference type="InterPro" id="IPR006314">
    <property type="entry name" value="Dyp_peroxidase"/>
</dbReference>